<evidence type="ECO:0008006" key="4">
    <source>
        <dbReference type="Google" id="ProtNLM"/>
    </source>
</evidence>
<organism evidence="2 3">
    <name type="scientific">Streptomyces olivaceiscleroticus</name>
    <dbReference type="NCBI Taxonomy" id="68245"/>
    <lineage>
        <taxon>Bacteria</taxon>
        <taxon>Bacillati</taxon>
        <taxon>Actinomycetota</taxon>
        <taxon>Actinomycetes</taxon>
        <taxon>Kitasatosporales</taxon>
        <taxon>Streptomycetaceae</taxon>
        <taxon>Streptomyces</taxon>
    </lineage>
</organism>
<accession>A0ABN1AFX8</accession>
<dbReference type="EMBL" id="BAAABY010000032">
    <property type="protein sequence ID" value="GAA0475506.1"/>
    <property type="molecule type" value="Genomic_DNA"/>
</dbReference>
<feature type="region of interest" description="Disordered" evidence="1">
    <location>
        <begin position="1"/>
        <end position="48"/>
    </location>
</feature>
<sequence>MVAGHPADGLGSAAGAGCHQRPGDRHSRRGPEQWPREPLDLLGRLPTDDGLPPRSRVAAVLVLLYAQPCSQVVRLTIDDVVRDNNQVLLRLGEPPSPVPAPFTELLLSWIDNRDNLNTATNRTSRWLFPGRRVGQPLHPFALAELVNDLGVPATAIRAAAIRQQVLEMPAPVVTDTLGYHQVTTARLASEAGGTWSRYLPGAHTRSPTGWVPRGTGEPTSNGRS</sequence>
<comment type="caution">
    <text evidence="2">The sequence shown here is derived from an EMBL/GenBank/DDBJ whole genome shotgun (WGS) entry which is preliminary data.</text>
</comment>
<evidence type="ECO:0000256" key="1">
    <source>
        <dbReference type="SAM" id="MobiDB-lite"/>
    </source>
</evidence>
<feature type="compositionally biased region" description="Basic and acidic residues" evidence="1">
    <location>
        <begin position="21"/>
        <end position="39"/>
    </location>
</feature>
<protein>
    <recommendedName>
        <fullName evidence="4">Tyr recombinase domain-containing protein</fullName>
    </recommendedName>
</protein>
<feature type="region of interest" description="Disordered" evidence="1">
    <location>
        <begin position="201"/>
        <end position="224"/>
    </location>
</feature>
<name>A0ABN1AFX8_9ACTN</name>
<dbReference type="Proteomes" id="UP001500909">
    <property type="component" value="Unassembled WGS sequence"/>
</dbReference>
<gene>
    <name evidence="2" type="ORF">GCM10010361_44920</name>
</gene>
<dbReference type="SUPFAM" id="SSF56349">
    <property type="entry name" value="DNA breaking-rejoining enzymes"/>
    <property type="match status" value="1"/>
</dbReference>
<proteinExistence type="predicted"/>
<dbReference type="RefSeq" id="WP_346096949.1">
    <property type="nucleotide sequence ID" value="NZ_BAAABY010000032.1"/>
</dbReference>
<reference evidence="2 3" key="1">
    <citation type="journal article" date="2019" name="Int. J. Syst. Evol. Microbiol.">
        <title>The Global Catalogue of Microorganisms (GCM) 10K type strain sequencing project: providing services to taxonomists for standard genome sequencing and annotation.</title>
        <authorList>
            <consortium name="The Broad Institute Genomics Platform"/>
            <consortium name="The Broad Institute Genome Sequencing Center for Infectious Disease"/>
            <person name="Wu L."/>
            <person name="Ma J."/>
        </authorList>
    </citation>
    <scope>NUCLEOTIDE SEQUENCE [LARGE SCALE GENOMIC DNA]</scope>
    <source>
        <strain evidence="2 3">JCM 4805</strain>
    </source>
</reference>
<evidence type="ECO:0000313" key="3">
    <source>
        <dbReference type="Proteomes" id="UP001500909"/>
    </source>
</evidence>
<evidence type="ECO:0000313" key="2">
    <source>
        <dbReference type="EMBL" id="GAA0475506.1"/>
    </source>
</evidence>
<keyword evidence="3" id="KW-1185">Reference proteome</keyword>
<dbReference type="InterPro" id="IPR011010">
    <property type="entry name" value="DNA_brk_join_enz"/>
</dbReference>